<gene>
    <name evidence="2" type="ORF">E1809_01090</name>
</gene>
<keyword evidence="1" id="KW-1133">Transmembrane helix</keyword>
<evidence type="ECO:0000313" key="3">
    <source>
        <dbReference type="Proteomes" id="UP000295511"/>
    </source>
</evidence>
<keyword evidence="1" id="KW-0472">Membrane</keyword>
<feature type="transmembrane region" description="Helical" evidence="1">
    <location>
        <begin position="641"/>
        <end position="663"/>
    </location>
</feature>
<feature type="transmembrane region" description="Helical" evidence="1">
    <location>
        <begin position="409"/>
        <end position="428"/>
    </location>
</feature>
<proteinExistence type="predicted"/>
<feature type="transmembrane region" description="Helical" evidence="1">
    <location>
        <begin position="998"/>
        <end position="1017"/>
    </location>
</feature>
<dbReference type="EMBL" id="SMRU01000001">
    <property type="protein sequence ID" value="TDG01714.1"/>
    <property type="molecule type" value="Genomic_DNA"/>
</dbReference>
<feature type="transmembrane region" description="Helical" evidence="1">
    <location>
        <begin position="1182"/>
        <end position="1201"/>
    </location>
</feature>
<feature type="transmembrane region" description="Helical" evidence="1">
    <location>
        <begin position="305"/>
        <end position="328"/>
    </location>
</feature>
<feature type="transmembrane region" description="Helical" evidence="1">
    <location>
        <begin position="1084"/>
        <end position="1105"/>
    </location>
</feature>
<feature type="transmembrane region" description="Helical" evidence="1">
    <location>
        <begin position="107"/>
        <end position="125"/>
    </location>
</feature>
<feature type="transmembrane region" description="Helical" evidence="1">
    <location>
        <begin position="973"/>
        <end position="992"/>
    </location>
</feature>
<keyword evidence="1" id="KW-0812">Transmembrane</keyword>
<feature type="transmembrane region" description="Helical" evidence="1">
    <location>
        <begin position="132"/>
        <end position="150"/>
    </location>
</feature>
<feature type="transmembrane region" description="Helical" evidence="1">
    <location>
        <begin position="806"/>
        <end position="824"/>
    </location>
</feature>
<protein>
    <submittedName>
        <fullName evidence="2">Uncharacterized protein</fullName>
    </submittedName>
</protein>
<organism evidence="2 3">
    <name type="scientific">Arthrobacter terricola</name>
    <dbReference type="NCBI Taxonomy" id="2547396"/>
    <lineage>
        <taxon>Bacteria</taxon>
        <taxon>Bacillati</taxon>
        <taxon>Actinomycetota</taxon>
        <taxon>Actinomycetes</taxon>
        <taxon>Micrococcales</taxon>
        <taxon>Micrococcaceae</taxon>
        <taxon>Arthrobacter</taxon>
    </lineage>
</organism>
<feature type="transmembrane region" description="Helical" evidence="1">
    <location>
        <begin position="836"/>
        <end position="854"/>
    </location>
</feature>
<feature type="transmembrane region" description="Helical" evidence="1">
    <location>
        <begin position="749"/>
        <end position="766"/>
    </location>
</feature>
<feature type="transmembrane region" description="Helical" evidence="1">
    <location>
        <begin position="1111"/>
        <end position="1132"/>
    </location>
</feature>
<keyword evidence="3" id="KW-1185">Reference proteome</keyword>
<feature type="transmembrane region" description="Helical" evidence="1">
    <location>
        <begin position="1144"/>
        <end position="1162"/>
    </location>
</feature>
<dbReference type="Proteomes" id="UP000295511">
    <property type="component" value="Unassembled WGS sequence"/>
</dbReference>
<evidence type="ECO:0000256" key="1">
    <source>
        <dbReference type="SAM" id="Phobius"/>
    </source>
</evidence>
<feature type="transmembrane region" description="Helical" evidence="1">
    <location>
        <begin position="379"/>
        <end position="397"/>
    </location>
</feature>
<feature type="transmembrane region" description="Helical" evidence="1">
    <location>
        <begin position="1229"/>
        <end position="1246"/>
    </location>
</feature>
<feature type="transmembrane region" description="Helical" evidence="1">
    <location>
        <begin position="948"/>
        <end position="966"/>
    </location>
</feature>
<feature type="transmembrane region" description="Helical" evidence="1">
    <location>
        <begin position="334"/>
        <end position="352"/>
    </location>
</feature>
<feature type="transmembrane region" description="Helical" evidence="1">
    <location>
        <begin position="463"/>
        <end position="484"/>
    </location>
</feature>
<feature type="transmembrane region" description="Helical" evidence="1">
    <location>
        <begin position="550"/>
        <end position="567"/>
    </location>
</feature>
<feature type="transmembrane region" description="Helical" evidence="1">
    <location>
        <begin position="1060"/>
        <end position="1077"/>
    </location>
</feature>
<feature type="transmembrane region" description="Helical" evidence="1">
    <location>
        <begin position="861"/>
        <end position="882"/>
    </location>
</feature>
<evidence type="ECO:0000313" key="2">
    <source>
        <dbReference type="EMBL" id="TDG01714.1"/>
    </source>
</evidence>
<accession>A0A4R5L000</accession>
<feature type="transmembrane region" description="Helical" evidence="1">
    <location>
        <begin position="1037"/>
        <end position="1054"/>
    </location>
</feature>
<feature type="transmembrane region" description="Helical" evidence="1">
    <location>
        <begin position="894"/>
        <end position="912"/>
    </location>
</feature>
<feature type="transmembrane region" description="Helical" evidence="1">
    <location>
        <begin position="264"/>
        <end position="284"/>
    </location>
</feature>
<feature type="transmembrane region" description="Helical" evidence="1">
    <location>
        <begin position="1206"/>
        <end position="1223"/>
    </location>
</feature>
<dbReference type="AlphaFoldDB" id="A0A4R5L000"/>
<feature type="transmembrane region" description="Helical" evidence="1">
    <location>
        <begin position="80"/>
        <end position="101"/>
    </location>
</feature>
<feature type="transmembrane region" description="Helical" evidence="1">
    <location>
        <begin position="21"/>
        <end position="41"/>
    </location>
</feature>
<feature type="transmembrane region" description="Helical" evidence="1">
    <location>
        <begin position="772"/>
        <end position="794"/>
    </location>
</feature>
<feature type="transmembrane region" description="Helical" evidence="1">
    <location>
        <begin position="675"/>
        <end position="695"/>
    </location>
</feature>
<feature type="transmembrane region" description="Helical" evidence="1">
    <location>
        <begin position="156"/>
        <end position="174"/>
    </location>
</feature>
<name>A0A4R5L000_9MICC</name>
<feature type="transmembrane region" description="Helical" evidence="1">
    <location>
        <begin position="434"/>
        <end position="451"/>
    </location>
</feature>
<feature type="transmembrane region" description="Helical" evidence="1">
    <location>
        <begin position="579"/>
        <end position="600"/>
    </location>
</feature>
<comment type="caution">
    <text evidence="2">The sequence shown here is derived from an EMBL/GenBank/DDBJ whole genome shotgun (WGS) entry which is preliminary data.</text>
</comment>
<feature type="transmembrane region" description="Helical" evidence="1">
    <location>
        <begin position="496"/>
        <end position="517"/>
    </location>
</feature>
<feature type="transmembrane region" description="Helical" evidence="1">
    <location>
        <begin position="725"/>
        <end position="742"/>
    </location>
</feature>
<feature type="transmembrane region" description="Helical" evidence="1">
    <location>
        <begin position="183"/>
        <end position="203"/>
    </location>
</feature>
<dbReference type="RefSeq" id="WP_133202381.1">
    <property type="nucleotide sequence ID" value="NZ_SMRU01000001.1"/>
</dbReference>
<feature type="transmembrane region" description="Helical" evidence="1">
    <location>
        <begin position="47"/>
        <end position="68"/>
    </location>
</feature>
<feature type="transmembrane region" description="Helical" evidence="1">
    <location>
        <begin position="215"/>
        <end position="235"/>
    </location>
</feature>
<feature type="transmembrane region" description="Helical" evidence="1">
    <location>
        <begin position="924"/>
        <end position="942"/>
    </location>
</feature>
<feature type="transmembrane region" description="Helical" evidence="1">
    <location>
        <begin position="612"/>
        <end position="634"/>
    </location>
</feature>
<feature type="transmembrane region" description="Helical" evidence="1">
    <location>
        <begin position="524"/>
        <end position="544"/>
    </location>
</feature>
<reference evidence="2 3" key="1">
    <citation type="submission" date="2019-03" db="EMBL/GenBank/DDBJ databases">
        <title>Whole genome sequence of Arthrobacter sp JH1-1.</title>
        <authorList>
            <person name="Trinh H.N."/>
        </authorList>
    </citation>
    <scope>NUCLEOTIDE SEQUENCE [LARGE SCALE GENOMIC DNA]</scope>
    <source>
        <strain evidence="2 3">JH1-1</strain>
    </source>
</reference>
<dbReference type="OrthoDB" id="4966949at2"/>
<sequence>MSLEQIQAERAVRKQRRDRQNINVTLYVASLLLVAASALFIGTSLPAVLRFAAVWVVTAAFYSSGFILHAKAPRLRAAAIAFAGTGLALIPVTGLAMYNFALHNGPAAWLVTSVVGTFAYAVAAVRLDSRVLAFLSLSFVVSTAWSGVSLLGGALVWYFASLIGLAVLLTLVALRRPGWLPPVYVRPLMILHPYAVPFVALAATFVPQHLGKGEYAALMAICGIYFAVMAALPSASFRREQFYAARGSFTLAMLAAAVDSGLDVPHVLVVAVVILALQSLWVAFEGKRLGVWFPEPEGRDGLSRWRVDALVCFAVQLVVSFAAVWAIVARHSDMPPGAPLFVALVCGVLLGWRIGGFAEWLPVIALAVAVPFLDEVGGWTTAALLAFAGGSSFLRAWRSEGVTARSFVLAGRIALSLAVPAVAAGALTESPDRSAAVILALIGAATSQLLLEAGLIRAGIRTIAPGVCITAFAAAGMAVLPVLFLIEAVPGRPMTAAGTLVQVLGAATACWVLFPLGSATSSRFAAMIELLAPLAFGWALLLSFSAERLALGNIVLLVAVLYFVIQAPRLPRDVKRRAYWWAARFLLTVLAGTGYLQLLQDGGGVVLAGEKVQLAVVVFAALGLQLVVPLIGALRGADRALATVEAAVVLSFMAGSLAVLSIAQDFFGAIPAGSWQGAALSIVLAISTAGSAFILRTEGLSAVLAPAALAILAVMRGGHVHDLELVLAVFVVFSAVMVAAASGRMAKGAYFIAARALSTVLVAVAVRDSGASATVASLTFAGVLVAQHIVRWLVRRRLHELPFQQAALWVTLTAQAVLPVTYLAQQGSDDGGRWVLQLELALLLVAAVVAQRVFAARGAVYFMVPAAIAMVTLAGPAFVFPAHTWLAEPLLTESQVPLVLLALALLATSCRLLVQPGQANPERWFWLVAAFSSTLAGGLLAVDASHRILGIAWLVLAVVCFAASHLEGMPGFYAIASPAAAIGATIVARSIVPEALDPWRAFLPWLLGCVGSAVVLYGLRWSRIRGIRTEPWRRMPLAITAGGGVALAAAMALWHDETALAGAGLLAAAVVVSVVEVPPGLRLACFEIGSTMVLAAAQWALLFGHGATPELFWVMQWFVVLAAVLAGVRYFAGNSGDGKIRWGIAAGLLSISSVYLIVPNSIFQGSISSDGLLVGAEYTGSALPQLWVLLGFASILLAGLLASERLFVWWGASGVALSVMWALRSYAFAMLALVALTLIVLAVWRLNRTAP</sequence>
<feature type="transmembrane region" description="Helical" evidence="1">
    <location>
        <begin position="702"/>
        <end position="719"/>
    </location>
</feature>